<keyword evidence="7" id="KW-0378">Hydrolase</keyword>
<dbReference type="InterPro" id="IPR005135">
    <property type="entry name" value="Endo/exonuclease/phosphatase"/>
</dbReference>
<comment type="subcellular location">
    <subcellularLocation>
        <location evidence="1">Membrane</location>
        <topology evidence="1">Multi-pass membrane protein</topology>
    </subcellularLocation>
</comment>
<evidence type="ECO:0000256" key="11">
    <source>
        <dbReference type="ARBA" id="ARBA00023098"/>
    </source>
</evidence>
<evidence type="ECO:0000256" key="13">
    <source>
        <dbReference type="SAM" id="Phobius"/>
    </source>
</evidence>
<evidence type="ECO:0000256" key="5">
    <source>
        <dbReference type="ARBA" id="ARBA00022692"/>
    </source>
</evidence>
<evidence type="ECO:0000256" key="6">
    <source>
        <dbReference type="ARBA" id="ARBA00022723"/>
    </source>
</evidence>
<evidence type="ECO:0000256" key="9">
    <source>
        <dbReference type="ARBA" id="ARBA00022919"/>
    </source>
</evidence>
<evidence type="ECO:0000256" key="2">
    <source>
        <dbReference type="ARBA" id="ARBA00004760"/>
    </source>
</evidence>
<dbReference type="SUPFAM" id="SSF56219">
    <property type="entry name" value="DNase I-like"/>
    <property type="match status" value="1"/>
</dbReference>
<comment type="pathway">
    <text evidence="3">Sphingolipid metabolism.</text>
</comment>
<keyword evidence="12 13" id="KW-0472">Membrane</keyword>
<evidence type="ECO:0000256" key="12">
    <source>
        <dbReference type="ARBA" id="ARBA00023136"/>
    </source>
</evidence>
<dbReference type="InterPro" id="IPR036691">
    <property type="entry name" value="Endo/exonu/phosph_ase_sf"/>
</dbReference>
<protein>
    <submittedName>
        <fullName evidence="15">Putative sphingomyelinase family protein</fullName>
    </submittedName>
</protein>
<organism evidence="15 16">
    <name type="scientific">Piedraia hortae CBS 480.64</name>
    <dbReference type="NCBI Taxonomy" id="1314780"/>
    <lineage>
        <taxon>Eukaryota</taxon>
        <taxon>Fungi</taxon>
        <taxon>Dikarya</taxon>
        <taxon>Ascomycota</taxon>
        <taxon>Pezizomycotina</taxon>
        <taxon>Dothideomycetes</taxon>
        <taxon>Dothideomycetidae</taxon>
        <taxon>Capnodiales</taxon>
        <taxon>Piedraiaceae</taxon>
        <taxon>Piedraia</taxon>
    </lineage>
</organism>
<evidence type="ECO:0000256" key="7">
    <source>
        <dbReference type="ARBA" id="ARBA00022801"/>
    </source>
</evidence>
<dbReference type="GO" id="GO:0004767">
    <property type="term" value="F:sphingomyelin phosphodiesterase activity"/>
    <property type="evidence" value="ECO:0007669"/>
    <property type="project" value="InterPro"/>
</dbReference>
<feature type="transmembrane region" description="Helical" evidence="13">
    <location>
        <begin position="360"/>
        <end position="381"/>
    </location>
</feature>
<evidence type="ECO:0000259" key="14">
    <source>
        <dbReference type="Pfam" id="PF03372"/>
    </source>
</evidence>
<name>A0A6A7C6P5_9PEZI</name>
<dbReference type="Pfam" id="PF03372">
    <property type="entry name" value="Exo_endo_phos"/>
    <property type="match status" value="1"/>
</dbReference>
<dbReference type="GO" id="GO:0016020">
    <property type="term" value="C:membrane"/>
    <property type="evidence" value="ECO:0007669"/>
    <property type="project" value="UniProtKB-SubCell"/>
</dbReference>
<feature type="transmembrane region" description="Helical" evidence="13">
    <location>
        <begin position="387"/>
        <end position="412"/>
    </location>
</feature>
<evidence type="ECO:0000256" key="8">
    <source>
        <dbReference type="ARBA" id="ARBA00022842"/>
    </source>
</evidence>
<feature type="domain" description="Endonuclease/exonuclease/phosphatase" evidence="14">
    <location>
        <begin position="16"/>
        <end position="311"/>
    </location>
</feature>
<keyword evidence="11" id="KW-0443">Lipid metabolism</keyword>
<keyword evidence="6" id="KW-0479">Metal-binding</keyword>
<sequence length="442" mass="48927">MPEKPSSSSPRVLNVLTLNCWGLKYISKHRSARLALIGETLASLTPSPSIVALQECWTQADYRSIRQSVSQILPYAKFYYSGIFGSGLAIFSAYPIVESRMHAYSLNGRPQAFFRGDWYVGKGVASARINLGGGVQAEVFNTHLHAPYGWQTEDSYATHRVAQAWEIARLMRDARDRGSLVIGMGDFNSLPNSLVHKVVVGRGSVFDAWIVAKPDSVRETADVISSKEALEKYGTTCDSRLNSWRWSKNERARKPFTPDPGAPDAGAKRLDYIFFSPPVREVEKGDNWGVKDVKVGMTGMHPGLECSLSDHFSVEASFAIDSIGTVPLTQCHQTPQTDIHDQILFLISSYRAREEQVRKIGMIHLLLSPIVSIGCLVGIWWTPSNWMAFVLALASTLALTTGILHGLIAGLFTGSELRLLQEFEEEVREAKRFEGTSKISTA</sequence>
<keyword evidence="10 13" id="KW-1133">Transmembrane helix</keyword>
<evidence type="ECO:0000313" key="16">
    <source>
        <dbReference type="Proteomes" id="UP000799421"/>
    </source>
</evidence>
<reference evidence="15" key="1">
    <citation type="journal article" date="2020" name="Stud. Mycol.">
        <title>101 Dothideomycetes genomes: a test case for predicting lifestyles and emergence of pathogens.</title>
        <authorList>
            <person name="Haridas S."/>
            <person name="Albert R."/>
            <person name="Binder M."/>
            <person name="Bloem J."/>
            <person name="Labutti K."/>
            <person name="Salamov A."/>
            <person name="Andreopoulos B."/>
            <person name="Baker S."/>
            <person name="Barry K."/>
            <person name="Bills G."/>
            <person name="Bluhm B."/>
            <person name="Cannon C."/>
            <person name="Castanera R."/>
            <person name="Culley D."/>
            <person name="Daum C."/>
            <person name="Ezra D."/>
            <person name="Gonzalez J."/>
            <person name="Henrissat B."/>
            <person name="Kuo A."/>
            <person name="Liang C."/>
            <person name="Lipzen A."/>
            <person name="Lutzoni F."/>
            <person name="Magnuson J."/>
            <person name="Mondo S."/>
            <person name="Nolan M."/>
            <person name="Ohm R."/>
            <person name="Pangilinan J."/>
            <person name="Park H.-J."/>
            <person name="Ramirez L."/>
            <person name="Alfaro M."/>
            <person name="Sun H."/>
            <person name="Tritt A."/>
            <person name="Yoshinaga Y."/>
            <person name="Zwiers L.-H."/>
            <person name="Turgeon B."/>
            <person name="Goodwin S."/>
            <person name="Spatafora J."/>
            <person name="Crous P."/>
            <person name="Grigoriev I."/>
        </authorList>
    </citation>
    <scope>NUCLEOTIDE SEQUENCE</scope>
    <source>
        <strain evidence="15">CBS 480.64</strain>
    </source>
</reference>
<dbReference type="PANTHER" id="PTHR16320">
    <property type="entry name" value="SPHINGOMYELINASE FAMILY MEMBER"/>
    <property type="match status" value="1"/>
</dbReference>
<evidence type="ECO:0000313" key="15">
    <source>
        <dbReference type="EMBL" id="KAF2863053.1"/>
    </source>
</evidence>
<dbReference type="PANTHER" id="PTHR16320:SF24">
    <property type="entry name" value="PHOSPHODIESTERASE, PUTATIVE-RELATED"/>
    <property type="match status" value="1"/>
</dbReference>
<evidence type="ECO:0000256" key="10">
    <source>
        <dbReference type="ARBA" id="ARBA00022989"/>
    </source>
</evidence>
<evidence type="ECO:0000256" key="4">
    <source>
        <dbReference type="ARBA" id="ARBA00006335"/>
    </source>
</evidence>
<dbReference type="GO" id="GO:0046872">
    <property type="term" value="F:metal ion binding"/>
    <property type="evidence" value="ECO:0007669"/>
    <property type="project" value="UniProtKB-KW"/>
</dbReference>
<feature type="transmembrane region" description="Helical" evidence="13">
    <location>
        <begin position="78"/>
        <end position="97"/>
    </location>
</feature>
<keyword evidence="16" id="KW-1185">Reference proteome</keyword>
<dbReference type="GO" id="GO:0006665">
    <property type="term" value="P:sphingolipid metabolic process"/>
    <property type="evidence" value="ECO:0007669"/>
    <property type="project" value="UniProtKB-KW"/>
</dbReference>
<proteinExistence type="inferred from homology"/>
<gene>
    <name evidence="15" type="ORF">K470DRAFT_211653</name>
</gene>
<dbReference type="OrthoDB" id="387657at2759"/>
<dbReference type="Gene3D" id="3.60.10.10">
    <property type="entry name" value="Endonuclease/exonuclease/phosphatase"/>
    <property type="match status" value="1"/>
</dbReference>
<dbReference type="EMBL" id="MU005963">
    <property type="protein sequence ID" value="KAF2863053.1"/>
    <property type="molecule type" value="Genomic_DNA"/>
</dbReference>
<keyword evidence="8" id="KW-0460">Magnesium</keyword>
<evidence type="ECO:0000256" key="1">
    <source>
        <dbReference type="ARBA" id="ARBA00004141"/>
    </source>
</evidence>
<dbReference type="AlphaFoldDB" id="A0A6A7C6P5"/>
<keyword evidence="5 13" id="KW-0812">Transmembrane</keyword>
<dbReference type="InterPro" id="IPR038772">
    <property type="entry name" value="Sph/SMPD2-like"/>
</dbReference>
<keyword evidence="9" id="KW-0746">Sphingolipid metabolism</keyword>
<evidence type="ECO:0000256" key="3">
    <source>
        <dbReference type="ARBA" id="ARBA00004991"/>
    </source>
</evidence>
<dbReference type="Proteomes" id="UP000799421">
    <property type="component" value="Unassembled WGS sequence"/>
</dbReference>
<comment type="pathway">
    <text evidence="2">Lipid metabolism; sphingolipid metabolism.</text>
</comment>
<accession>A0A6A7C6P5</accession>
<comment type="similarity">
    <text evidence="4">Belongs to the neutral sphingomyelinase family.</text>
</comment>